<dbReference type="EMBL" id="JADEXP010000537">
    <property type="protein sequence ID" value="MBE9070794.1"/>
    <property type="molecule type" value="Genomic_DNA"/>
</dbReference>
<protein>
    <submittedName>
        <fullName evidence="1">DUF1822 family protein</fullName>
    </submittedName>
</protein>
<gene>
    <name evidence="1" type="ORF">IQ260_29585</name>
</gene>
<dbReference type="Proteomes" id="UP000615026">
    <property type="component" value="Unassembled WGS sequence"/>
</dbReference>
<dbReference type="Pfam" id="PF08852">
    <property type="entry name" value="DUF1822"/>
    <property type="match status" value="1"/>
</dbReference>
<evidence type="ECO:0000313" key="1">
    <source>
        <dbReference type="EMBL" id="MBE9070794.1"/>
    </source>
</evidence>
<accession>A0A929FD84</accession>
<sequence>MPTMSLQQLAQRFSQRHPPCAERIYRNTLAVGAVAQYLRLLGIATDVSQSDSWHPVLQLVNDVADLYLPGYGRVECRVVEGDAADCYVPANVSCDRIAYIIVRLYLDSAEPEAALLGFATKVASERIQLHHLRSLSELPQYLNAYRDLAILTTPEG</sequence>
<organism evidence="1 2">
    <name type="scientific">Leptolyngbya cf. ectocarpi LEGE 11479</name>
    <dbReference type="NCBI Taxonomy" id="1828722"/>
    <lineage>
        <taxon>Bacteria</taxon>
        <taxon>Bacillati</taxon>
        <taxon>Cyanobacteriota</taxon>
        <taxon>Cyanophyceae</taxon>
        <taxon>Leptolyngbyales</taxon>
        <taxon>Leptolyngbyaceae</taxon>
        <taxon>Leptolyngbya group</taxon>
        <taxon>Leptolyngbya</taxon>
    </lineage>
</organism>
<comment type="caution">
    <text evidence="1">The sequence shown here is derived from an EMBL/GenBank/DDBJ whole genome shotgun (WGS) entry which is preliminary data.</text>
</comment>
<name>A0A929FD84_LEPEC</name>
<dbReference type="InterPro" id="IPR014951">
    <property type="entry name" value="DUF1822"/>
</dbReference>
<evidence type="ECO:0000313" key="2">
    <source>
        <dbReference type="Proteomes" id="UP000615026"/>
    </source>
</evidence>
<dbReference type="AlphaFoldDB" id="A0A929FD84"/>
<proteinExistence type="predicted"/>
<keyword evidence="2" id="KW-1185">Reference proteome</keyword>
<reference evidence="1" key="1">
    <citation type="submission" date="2020-10" db="EMBL/GenBank/DDBJ databases">
        <authorList>
            <person name="Castelo-Branco R."/>
            <person name="Eusebio N."/>
            <person name="Adriana R."/>
            <person name="Vieira A."/>
            <person name="Brugerolle De Fraissinette N."/>
            <person name="Rezende De Castro R."/>
            <person name="Schneider M.P."/>
            <person name="Vasconcelos V."/>
            <person name="Leao P.N."/>
        </authorList>
    </citation>
    <scope>NUCLEOTIDE SEQUENCE</scope>
    <source>
        <strain evidence="1">LEGE 11479</strain>
    </source>
</reference>